<keyword evidence="3" id="KW-1015">Disulfide bond</keyword>
<dbReference type="PANTHER" id="PTHR42852">
    <property type="entry name" value="THIOL:DISULFIDE INTERCHANGE PROTEIN DSBE"/>
    <property type="match status" value="1"/>
</dbReference>
<evidence type="ECO:0000256" key="4">
    <source>
        <dbReference type="ARBA" id="ARBA00023284"/>
    </source>
</evidence>
<keyword evidence="4" id="KW-0676">Redox-active center</keyword>
<dbReference type="InterPro" id="IPR036249">
    <property type="entry name" value="Thioredoxin-like_sf"/>
</dbReference>
<evidence type="ECO:0000256" key="1">
    <source>
        <dbReference type="ARBA" id="ARBA00004196"/>
    </source>
</evidence>
<dbReference type="PROSITE" id="PS00194">
    <property type="entry name" value="THIOREDOXIN_1"/>
    <property type="match status" value="1"/>
</dbReference>
<dbReference type="PROSITE" id="PS51352">
    <property type="entry name" value="THIOREDOXIN_2"/>
    <property type="match status" value="1"/>
</dbReference>
<organism evidence="7 8">
    <name type="scientific">Mucilaginibacter paludis DSM 18603</name>
    <dbReference type="NCBI Taxonomy" id="714943"/>
    <lineage>
        <taxon>Bacteria</taxon>
        <taxon>Pseudomonadati</taxon>
        <taxon>Bacteroidota</taxon>
        <taxon>Sphingobacteriia</taxon>
        <taxon>Sphingobacteriales</taxon>
        <taxon>Sphingobacteriaceae</taxon>
        <taxon>Mucilaginibacter</taxon>
    </lineage>
</organism>
<dbReference type="Proteomes" id="UP000002774">
    <property type="component" value="Chromosome"/>
</dbReference>
<evidence type="ECO:0000256" key="5">
    <source>
        <dbReference type="SAM" id="SignalP"/>
    </source>
</evidence>
<keyword evidence="8" id="KW-1185">Reference proteome</keyword>
<proteinExistence type="predicted"/>
<dbReference type="CDD" id="cd02966">
    <property type="entry name" value="TlpA_like_family"/>
    <property type="match status" value="1"/>
</dbReference>
<dbReference type="Pfam" id="PF14289">
    <property type="entry name" value="DUF4369"/>
    <property type="match status" value="1"/>
</dbReference>
<feature type="domain" description="Thioredoxin" evidence="6">
    <location>
        <begin position="242"/>
        <end position="389"/>
    </location>
</feature>
<accession>H1Y092</accession>
<dbReference type="InterPro" id="IPR050553">
    <property type="entry name" value="Thioredoxin_ResA/DsbE_sf"/>
</dbReference>
<dbReference type="GO" id="GO:0016491">
    <property type="term" value="F:oxidoreductase activity"/>
    <property type="evidence" value="ECO:0007669"/>
    <property type="project" value="InterPro"/>
</dbReference>
<protein>
    <submittedName>
        <fullName evidence="7">Alkyl hydroperoxide reductase/ Thiol specific antioxidant/ Mal allergen</fullName>
    </submittedName>
</protein>
<sequence>MKTTILTAYAVCASIFAAAAQQTYQITGLLKNQGNEKIILTYFDGTKNVSNAVEAVNGSFTLSGPSPAQPVVARLNTGVDRNIYLGEQKNSMFIPSMPLNVVLSPNCKLNISGTAEDINIAKVEGDAYNESFNALRQAEGNTEAQMTQLQKDMIQLRTMGVKDGLGDVGKKMLDNRNASIAIHKKFIKEHPAALSSVWLLATSAREYSTAELQEAYNSLDASLKSSYLGMDVASRIKIMSAAATGGLAPDFTKPTPDDKMITLSQLKGKYVLIDFWGSWCAPCRASNPHLKELYARYKDKGLEILGVASEKAPELETAKILWKKAIEKDEMTWPQVINNEAGMKVDVVKLYGIDAFPTKILLDKSGNIIARWIGAESKELDEKLNTIFIK</sequence>
<dbReference type="RefSeq" id="WP_008508887.1">
    <property type="nucleotide sequence ID" value="NZ_CM001403.1"/>
</dbReference>
<evidence type="ECO:0000313" key="8">
    <source>
        <dbReference type="Proteomes" id="UP000002774"/>
    </source>
</evidence>
<evidence type="ECO:0000313" key="7">
    <source>
        <dbReference type="EMBL" id="EHQ28141.1"/>
    </source>
</evidence>
<dbReference type="GO" id="GO:0017004">
    <property type="term" value="P:cytochrome complex assembly"/>
    <property type="evidence" value="ECO:0007669"/>
    <property type="project" value="UniProtKB-KW"/>
</dbReference>
<keyword evidence="2" id="KW-0201">Cytochrome c-type biogenesis</keyword>
<dbReference type="InterPro" id="IPR025380">
    <property type="entry name" value="DUF4369"/>
</dbReference>
<dbReference type="InterPro" id="IPR013766">
    <property type="entry name" value="Thioredoxin_domain"/>
</dbReference>
<dbReference type="eggNOG" id="COG0526">
    <property type="taxonomic scope" value="Bacteria"/>
</dbReference>
<dbReference type="Gene3D" id="3.40.30.10">
    <property type="entry name" value="Glutaredoxin"/>
    <property type="match status" value="1"/>
</dbReference>
<dbReference type="GO" id="GO:0016209">
    <property type="term" value="F:antioxidant activity"/>
    <property type="evidence" value="ECO:0007669"/>
    <property type="project" value="InterPro"/>
</dbReference>
<dbReference type="STRING" id="714943.Mucpa_4050"/>
<evidence type="ECO:0000256" key="3">
    <source>
        <dbReference type="ARBA" id="ARBA00023157"/>
    </source>
</evidence>
<dbReference type="OrthoDB" id="750178at2"/>
<dbReference type="InterPro" id="IPR000866">
    <property type="entry name" value="AhpC/TSA"/>
</dbReference>
<reference evidence="7" key="1">
    <citation type="submission" date="2011-09" db="EMBL/GenBank/DDBJ databases">
        <title>The permanent draft genome of Mucilaginibacter paludis DSM 18603.</title>
        <authorList>
            <consortium name="US DOE Joint Genome Institute (JGI-PGF)"/>
            <person name="Lucas S."/>
            <person name="Han J."/>
            <person name="Lapidus A."/>
            <person name="Bruce D."/>
            <person name="Goodwin L."/>
            <person name="Pitluck S."/>
            <person name="Peters L."/>
            <person name="Kyrpides N."/>
            <person name="Mavromatis K."/>
            <person name="Ivanova N."/>
            <person name="Mikhailova N."/>
            <person name="Held B."/>
            <person name="Detter J.C."/>
            <person name="Tapia R."/>
            <person name="Han C."/>
            <person name="Land M."/>
            <person name="Hauser L."/>
            <person name="Markowitz V."/>
            <person name="Cheng J.-F."/>
            <person name="Hugenholtz P."/>
            <person name="Woyke T."/>
            <person name="Wu D."/>
            <person name="Tindall B."/>
            <person name="Brambilla E."/>
            <person name="Klenk H.-P."/>
            <person name="Eisen J.A."/>
        </authorList>
    </citation>
    <scope>NUCLEOTIDE SEQUENCE [LARGE SCALE GENOMIC DNA]</scope>
    <source>
        <strain evidence="7">DSM 18603</strain>
    </source>
</reference>
<keyword evidence="5" id="KW-0732">Signal</keyword>
<dbReference type="InterPro" id="IPR017937">
    <property type="entry name" value="Thioredoxin_CS"/>
</dbReference>
<dbReference type="AlphaFoldDB" id="H1Y092"/>
<dbReference type="EMBL" id="CM001403">
    <property type="protein sequence ID" value="EHQ28141.1"/>
    <property type="molecule type" value="Genomic_DNA"/>
</dbReference>
<feature type="signal peptide" evidence="5">
    <location>
        <begin position="1"/>
        <end position="19"/>
    </location>
</feature>
<dbReference type="HOGENOM" id="CLU_042529_1_0_10"/>
<evidence type="ECO:0000256" key="2">
    <source>
        <dbReference type="ARBA" id="ARBA00022748"/>
    </source>
</evidence>
<dbReference type="SUPFAM" id="SSF52833">
    <property type="entry name" value="Thioredoxin-like"/>
    <property type="match status" value="1"/>
</dbReference>
<feature type="chain" id="PRO_5003556940" evidence="5">
    <location>
        <begin position="20"/>
        <end position="390"/>
    </location>
</feature>
<gene>
    <name evidence="7" type="ORF">Mucpa_4050</name>
</gene>
<comment type="subcellular location">
    <subcellularLocation>
        <location evidence="1">Cell envelope</location>
    </subcellularLocation>
</comment>
<evidence type="ECO:0000259" key="6">
    <source>
        <dbReference type="PROSITE" id="PS51352"/>
    </source>
</evidence>
<dbReference type="PANTHER" id="PTHR42852:SF6">
    <property type="entry name" value="THIOL:DISULFIDE INTERCHANGE PROTEIN DSBE"/>
    <property type="match status" value="1"/>
</dbReference>
<dbReference type="Pfam" id="PF00578">
    <property type="entry name" value="AhpC-TSA"/>
    <property type="match status" value="1"/>
</dbReference>
<dbReference type="GO" id="GO:0030313">
    <property type="term" value="C:cell envelope"/>
    <property type="evidence" value="ECO:0007669"/>
    <property type="project" value="UniProtKB-SubCell"/>
</dbReference>
<name>H1Y092_9SPHI</name>